<dbReference type="PANTHER" id="PTHR36051:SF2">
    <property type="entry name" value="DYNAMIN"/>
    <property type="match status" value="1"/>
</dbReference>
<feature type="coiled-coil region" evidence="1">
    <location>
        <begin position="227"/>
        <end position="261"/>
    </location>
</feature>
<dbReference type="PROSITE" id="PS51257">
    <property type="entry name" value="PROKAR_LIPOPROTEIN"/>
    <property type="match status" value="1"/>
</dbReference>
<organism evidence="3 4">
    <name type="scientific">Cuscuta australis</name>
    <dbReference type="NCBI Taxonomy" id="267555"/>
    <lineage>
        <taxon>Eukaryota</taxon>
        <taxon>Viridiplantae</taxon>
        <taxon>Streptophyta</taxon>
        <taxon>Embryophyta</taxon>
        <taxon>Tracheophyta</taxon>
        <taxon>Spermatophyta</taxon>
        <taxon>Magnoliopsida</taxon>
        <taxon>eudicotyledons</taxon>
        <taxon>Gunneridae</taxon>
        <taxon>Pentapetalae</taxon>
        <taxon>asterids</taxon>
        <taxon>lamiids</taxon>
        <taxon>Solanales</taxon>
        <taxon>Convolvulaceae</taxon>
        <taxon>Cuscuteae</taxon>
        <taxon>Cuscuta</taxon>
        <taxon>Cuscuta subgen. Grammica</taxon>
        <taxon>Cuscuta sect. Cleistogrammica</taxon>
    </lineage>
</organism>
<feature type="region of interest" description="Disordered" evidence="2">
    <location>
        <begin position="262"/>
        <end position="296"/>
    </location>
</feature>
<evidence type="ECO:0000313" key="4">
    <source>
        <dbReference type="Proteomes" id="UP000249390"/>
    </source>
</evidence>
<gene>
    <name evidence="3" type="ORF">DM860_015840</name>
</gene>
<evidence type="ECO:0000256" key="2">
    <source>
        <dbReference type="SAM" id="MobiDB-lite"/>
    </source>
</evidence>
<comment type="caution">
    <text evidence="3">The sequence shown here is derived from an EMBL/GenBank/DDBJ whole genome shotgun (WGS) entry which is preliminary data.</text>
</comment>
<dbReference type="Proteomes" id="UP000249390">
    <property type="component" value="Unassembled WGS sequence"/>
</dbReference>
<keyword evidence="4" id="KW-1185">Reference proteome</keyword>
<proteinExistence type="predicted"/>
<reference evidence="3 4" key="1">
    <citation type="submission" date="2018-06" db="EMBL/GenBank/DDBJ databases">
        <title>The Genome of Cuscuta australis (Dodder) Provides Insight into the Evolution of Plant Parasitism.</title>
        <authorList>
            <person name="Liu H."/>
        </authorList>
    </citation>
    <scope>NUCLEOTIDE SEQUENCE [LARGE SCALE GENOMIC DNA]</scope>
    <source>
        <strain evidence="4">cv. Yunnan</strain>
        <tissue evidence="3">Vines</tissue>
    </source>
</reference>
<protein>
    <submittedName>
        <fullName evidence="3">Uncharacterized protein</fullName>
    </submittedName>
</protein>
<accession>A0A328E2M5</accession>
<evidence type="ECO:0000256" key="1">
    <source>
        <dbReference type="SAM" id="Coils"/>
    </source>
</evidence>
<sequence length="296" mass="31545">MEMDSKSGSGVIVENPFSLKVGQVFTGFGIGCGFGIGVGRPLNLAGIPMLNQVMVATRGATDAFSGVGRNVNNSLRRFGAKNIEVGIGCGIGFGHGFGIGLAVKPGVAQKIQSCLTQLAAKAMMKFGPSFNMPVVVAQGIVPKSIQSGNPLGNIMPLQSKAVENLFPKDGNLSSFSSSLGTPDLGKNPSNASHSSRMDTVISNFLQNPLLKDRENSGHMLVERLTSENNLLQMVLKHQQAIEELTRQNQKLREILVEDLKVSPSKLRDGSSSSSGGGSKSPPCTDCFECRRRQRRR</sequence>
<dbReference type="AlphaFoldDB" id="A0A328E2M5"/>
<name>A0A328E2M5_9ASTE</name>
<keyword evidence="1" id="KW-0175">Coiled coil</keyword>
<dbReference type="EMBL" id="NQVE01000056">
    <property type="protein sequence ID" value="RAL50693.1"/>
    <property type="molecule type" value="Genomic_DNA"/>
</dbReference>
<dbReference type="PANTHER" id="PTHR36051">
    <property type="entry name" value="DYNAMIN"/>
    <property type="match status" value="1"/>
</dbReference>
<evidence type="ECO:0000313" key="3">
    <source>
        <dbReference type="EMBL" id="RAL50693.1"/>
    </source>
</evidence>